<dbReference type="Proteomes" id="UP000828390">
    <property type="component" value="Unassembled WGS sequence"/>
</dbReference>
<dbReference type="PANTHER" id="PTHR12296">
    <property type="entry name" value="DENN DOMAIN-CONTAINING PROTEIN 4"/>
    <property type="match status" value="1"/>
</dbReference>
<sequence length="55" mass="6369">MEPVSVPYLSPIVLRKSLESIIESEGNTVLSRDTFLDDHPIIYWNLVLCIVYYNL</sequence>
<accession>A0A9D4QPN6</accession>
<reference evidence="1" key="1">
    <citation type="journal article" date="2019" name="bioRxiv">
        <title>The Genome of the Zebra Mussel, Dreissena polymorpha: A Resource for Invasive Species Research.</title>
        <authorList>
            <person name="McCartney M.A."/>
            <person name="Auch B."/>
            <person name="Kono T."/>
            <person name="Mallez S."/>
            <person name="Zhang Y."/>
            <person name="Obille A."/>
            <person name="Becker A."/>
            <person name="Abrahante J.E."/>
            <person name="Garbe J."/>
            <person name="Badalamenti J.P."/>
            <person name="Herman A."/>
            <person name="Mangelson H."/>
            <person name="Liachko I."/>
            <person name="Sullivan S."/>
            <person name="Sone E.D."/>
            <person name="Koren S."/>
            <person name="Silverstein K.A.T."/>
            <person name="Beckman K.B."/>
            <person name="Gohl D.M."/>
        </authorList>
    </citation>
    <scope>NUCLEOTIDE SEQUENCE</scope>
    <source>
        <strain evidence="1">Duluth1</strain>
        <tissue evidence="1">Whole animal</tissue>
    </source>
</reference>
<dbReference type="InterPro" id="IPR051696">
    <property type="entry name" value="DENN_Domain_GEFs"/>
</dbReference>
<reference evidence="1" key="2">
    <citation type="submission" date="2020-11" db="EMBL/GenBank/DDBJ databases">
        <authorList>
            <person name="McCartney M.A."/>
            <person name="Auch B."/>
            <person name="Kono T."/>
            <person name="Mallez S."/>
            <person name="Becker A."/>
            <person name="Gohl D.M."/>
            <person name="Silverstein K.A.T."/>
            <person name="Koren S."/>
            <person name="Bechman K.B."/>
            <person name="Herman A."/>
            <person name="Abrahante J.E."/>
            <person name="Garbe J."/>
        </authorList>
    </citation>
    <scope>NUCLEOTIDE SEQUENCE</scope>
    <source>
        <strain evidence="1">Duluth1</strain>
        <tissue evidence="1">Whole animal</tissue>
    </source>
</reference>
<comment type="caution">
    <text evidence="1">The sequence shown here is derived from an EMBL/GenBank/DDBJ whole genome shotgun (WGS) entry which is preliminary data.</text>
</comment>
<dbReference type="EMBL" id="JAIWYP010000004">
    <property type="protein sequence ID" value="KAH3837810.1"/>
    <property type="molecule type" value="Genomic_DNA"/>
</dbReference>
<keyword evidence="2" id="KW-1185">Reference proteome</keyword>
<gene>
    <name evidence="1" type="ORF">DPMN_111211</name>
</gene>
<dbReference type="GO" id="GO:0031410">
    <property type="term" value="C:cytoplasmic vesicle"/>
    <property type="evidence" value="ECO:0007669"/>
    <property type="project" value="TreeGrafter"/>
</dbReference>
<dbReference type="AlphaFoldDB" id="A0A9D4QPN6"/>
<evidence type="ECO:0000313" key="1">
    <source>
        <dbReference type="EMBL" id="KAH3837810.1"/>
    </source>
</evidence>
<name>A0A9D4QPN6_DREPO</name>
<protein>
    <submittedName>
        <fullName evidence="1">Uncharacterized protein</fullName>
    </submittedName>
</protein>
<dbReference type="GO" id="GO:0032483">
    <property type="term" value="P:regulation of Rab protein signal transduction"/>
    <property type="evidence" value="ECO:0007669"/>
    <property type="project" value="TreeGrafter"/>
</dbReference>
<dbReference type="PANTHER" id="PTHR12296:SF30">
    <property type="entry name" value="DENN DOMAIN-CONTAINING PROTEIN CRAG"/>
    <property type="match status" value="1"/>
</dbReference>
<organism evidence="1 2">
    <name type="scientific">Dreissena polymorpha</name>
    <name type="common">Zebra mussel</name>
    <name type="synonym">Mytilus polymorpha</name>
    <dbReference type="NCBI Taxonomy" id="45954"/>
    <lineage>
        <taxon>Eukaryota</taxon>
        <taxon>Metazoa</taxon>
        <taxon>Spiralia</taxon>
        <taxon>Lophotrochozoa</taxon>
        <taxon>Mollusca</taxon>
        <taxon>Bivalvia</taxon>
        <taxon>Autobranchia</taxon>
        <taxon>Heteroconchia</taxon>
        <taxon>Euheterodonta</taxon>
        <taxon>Imparidentia</taxon>
        <taxon>Neoheterodontei</taxon>
        <taxon>Myida</taxon>
        <taxon>Dreissenoidea</taxon>
        <taxon>Dreissenidae</taxon>
        <taxon>Dreissena</taxon>
    </lineage>
</organism>
<evidence type="ECO:0000313" key="2">
    <source>
        <dbReference type="Proteomes" id="UP000828390"/>
    </source>
</evidence>
<proteinExistence type="predicted"/>
<dbReference type="GO" id="GO:0005085">
    <property type="term" value="F:guanyl-nucleotide exchange factor activity"/>
    <property type="evidence" value="ECO:0007669"/>
    <property type="project" value="UniProtKB-ARBA"/>
</dbReference>